<dbReference type="AlphaFoldDB" id="A0AAD4FGA0"/>
<dbReference type="EMBL" id="JAANER010000005">
    <property type="protein sequence ID" value="KAG9189111.1"/>
    <property type="molecule type" value="Genomic_DNA"/>
</dbReference>
<sequence>MAPDFHHKRGVYEVSVPKTAQVKWEERFNASTRDRQYDLSVGIAWIQATSWQCLPPYAGARRLAIDGTFVDRSLRGKIL</sequence>
<dbReference type="Proteomes" id="UP001199106">
    <property type="component" value="Unassembled WGS sequence"/>
</dbReference>
<name>A0AAD4FGA0_9PLEO</name>
<evidence type="ECO:0000313" key="1">
    <source>
        <dbReference type="EMBL" id="KAG9189111.1"/>
    </source>
</evidence>
<reference evidence="1" key="1">
    <citation type="submission" date="2021-07" db="EMBL/GenBank/DDBJ databases">
        <title>Genome Resource of American Ginseng Black Spot Pathogen Alternaria panax.</title>
        <authorList>
            <person name="Qiu C."/>
            <person name="Wang W."/>
            <person name="Liu Z."/>
        </authorList>
    </citation>
    <scope>NUCLEOTIDE SEQUENCE</scope>
    <source>
        <strain evidence="1">BNCC115425</strain>
    </source>
</reference>
<accession>A0AAD4FGA0</accession>
<gene>
    <name evidence="1" type="ORF">G6011_05979</name>
</gene>
<organism evidence="1 2">
    <name type="scientific">Alternaria panax</name>
    <dbReference type="NCBI Taxonomy" id="48097"/>
    <lineage>
        <taxon>Eukaryota</taxon>
        <taxon>Fungi</taxon>
        <taxon>Dikarya</taxon>
        <taxon>Ascomycota</taxon>
        <taxon>Pezizomycotina</taxon>
        <taxon>Dothideomycetes</taxon>
        <taxon>Pleosporomycetidae</taxon>
        <taxon>Pleosporales</taxon>
        <taxon>Pleosporineae</taxon>
        <taxon>Pleosporaceae</taxon>
        <taxon>Alternaria</taxon>
        <taxon>Alternaria sect. Panax</taxon>
    </lineage>
</organism>
<keyword evidence="2" id="KW-1185">Reference proteome</keyword>
<protein>
    <submittedName>
        <fullName evidence="1">Uncharacterized protein</fullName>
    </submittedName>
</protein>
<proteinExistence type="predicted"/>
<comment type="caution">
    <text evidence="1">The sequence shown here is derived from an EMBL/GenBank/DDBJ whole genome shotgun (WGS) entry which is preliminary data.</text>
</comment>
<evidence type="ECO:0000313" key="2">
    <source>
        <dbReference type="Proteomes" id="UP001199106"/>
    </source>
</evidence>